<dbReference type="InterPro" id="IPR036412">
    <property type="entry name" value="HAD-like_sf"/>
</dbReference>
<dbReference type="KEGG" id="ail:FLP10_00185"/>
<dbReference type="Gene3D" id="3.30.1240.10">
    <property type="match status" value="1"/>
</dbReference>
<dbReference type="GO" id="GO:0005829">
    <property type="term" value="C:cytosol"/>
    <property type="evidence" value="ECO:0007669"/>
    <property type="project" value="TreeGrafter"/>
</dbReference>
<keyword evidence="2" id="KW-1185">Reference proteome</keyword>
<reference evidence="1 2" key="1">
    <citation type="submission" date="2019-09" db="EMBL/GenBank/DDBJ databases">
        <title>Genome sequencing of strain KACC 19306.</title>
        <authorList>
            <person name="Heo J."/>
            <person name="Kim S.-J."/>
            <person name="Kim J.-S."/>
            <person name="Hong S.-B."/>
            <person name="Kwon S.-W."/>
        </authorList>
    </citation>
    <scope>NUCLEOTIDE SEQUENCE [LARGE SCALE GENOMIC DNA]</scope>
    <source>
        <strain evidence="1 2">KACC 19306</strain>
    </source>
</reference>
<dbReference type="AlphaFoldDB" id="A0A5C1YBS3"/>
<dbReference type="EMBL" id="CP043505">
    <property type="protein sequence ID" value="QEO13008.1"/>
    <property type="molecule type" value="Genomic_DNA"/>
</dbReference>
<protein>
    <submittedName>
        <fullName evidence="1">HAD-IIB family hydrolase</fullName>
    </submittedName>
</protein>
<sequence length="288" mass="31217">MTSATDSRTLYVTDLDGTLLRSDGSVSSESARMLNALIDDGILFTYATARSFLGSRKATATLRLRLPVIAYGGTVTADPDTGEHLDLRLLDERTVEAALRLCAAHDSIEPIVHTFERGRDWVRWRPERVTAGVRTFLEARPGDPRLRPITREDPLDTATVFYVAIIGPNAVLTELRDALLPSLGNAAHFLSVDQGTPGLDWLEIHDGAGTKARAIHRLMRRLGADRVVVFGDNHNDLPMFEIADASYAVANAVPAVRAAATGVIGGNDEDAVARWIAEHVASTQQLSA</sequence>
<evidence type="ECO:0000313" key="1">
    <source>
        <dbReference type="EMBL" id="QEO13008.1"/>
    </source>
</evidence>
<organism evidence="1 2">
    <name type="scientific">Agromyces intestinalis</name>
    <dbReference type="NCBI Taxonomy" id="2592652"/>
    <lineage>
        <taxon>Bacteria</taxon>
        <taxon>Bacillati</taxon>
        <taxon>Actinomycetota</taxon>
        <taxon>Actinomycetes</taxon>
        <taxon>Micrococcales</taxon>
        <taxon>Microbacteriaceae</taxon>
        <taxon>Agromyces</taxon>
    </lineage>
</organism>
<proteinExistence type="predicted"/>
<dbReference type="PANTHER" id="PTHR10000">
    <property type="entry name" value="PHOSPHOSERINE PHOSPHATASE"/>
    <property type="match status" value="1"/>
</dbReference>
<keyword evidence="1" id="KW-0378">Hydrolase</keyword>
<dbReference type="Proteomes" id="UP000324678">
    <property type="component" value="Chromosome"/>
</dbReference>
<dbReference type="GO" id="GO:0000287">
    <property type="term" value="F:magnesium ion binding"/>
    <property type="evidence" value="ECO:0007669"/>
    <property type="project" value="TreeGrafter"/>
</dbReference>
<dbReference type="SUPFAM" id="SSF56784">
    <property type="entry name" value="HAD-like"/>
    <property type="match status" value="1"/>
</dbReference>
<gene>
    <name evidence="1" type="ORF">FLP10_00185</name>
</gene>
<dbReference type="Pfam" id="PF08282">
    <property type="entry name" value="Hydrolase_3"/>
    <property type="match status" value="1"/>
</dbReference>
<dbReference type="InterPro" id="IPR023214">
    <property type="entry name" value="HAD_sf"/>
</dbReference>
<dbReference type="Gene3D" id="3.40.50.1000">
    <property type="entry name" value="HAD superfamily/HAD-like"/>
    <property type="match status" value="1"/>
</dbReference>
<dbReference type="InterPro" id="IPR006379">
    <property type="entry name" value="HAD-SF_hydro_IIB"/>
</dbReference>
<name>A0A5C1YBS3_9MICO</name>
<accession>A0A5C1YBS3</accession>
<dbReference type="RefSeq" id="WP_149159033.1">
    <property type="nucleotide sequence ID" value="NZ_CP043505.1"/>
</dbReference>
<dbReference type="OrthoDB" id="3180855at2"/>
<evidence type="ECO:0000313" key="2">
    <source>
        <dbReference type="Proteomes" id="UP000324678"/>
    </source>
</evidence>
<dbReference type="NCBIfam" id="TIGR01484">
    <property type="entry name" value="HAD-SF-IIB"/>
    <property type="match status" value="1"/>
</dbReference>
<dbReference type="PANTHER" id="PTHR10000:SF8">
    <property type="entry name" value="HAD SUPERFAMILY HYDROLASE-LIKE, TYPE 3"/>
    <property type="match status" value="1"/>
</dbReference>
<dbReference type="GO" id="GO:0016791">
    <property type="term" value="F:phosphatase activity"/>
    <property type="evidence" value="ECO:0007669"/>
    <property type="project" value="TreeGrafter"/>
</dbReference>